<dbReference type="InterPro" id="IPR025665">
    <property type="entry name" value="Beta-barrel_OMP_2"/>
</dbReference>
<keyword evidence="1" id="KW-0732">Signal</keyword>
<name>A0ABY4BWE4_9FLAO</name>
<evidence type="ECO:0000313" key="4">
    <source>
        <dbReference type="Proteomes" id="UP000831460"/>
    </source>
</evidence>
<accession>A0ABY4BWE4</accession>
<dbReference type="RefSeq" id="WP_243548858.1">
    <property type="nucleotide sequence ID" value="NZ_CP094532.1"/>
</dbReference>
<reference evidence="3 4" key="1">
    <citation type="submission" date="2022-03" db="EMBL/GenBank/DDBJ databases">
        <title>Chryseobacterium sp. isolated from particulate matters in swine house.</title>
        <authorList>
            <person name="Won M."/>
            <person name="Kim S.-J."/>
            <person name="Kwon S.-W."/>
        </authorList>
    </citation>
    <scope>NUCLEOTIDE SEQUENCE [LARGE SCALE GENOMIC DNA]</scope>
    <source>
        <strain evidence="3 4">SC2-2</strain>
    </source>
</reference>
<evidence type="ECO:0000256" key="1">
    <source>
        <dbReference type="SAM" id="SignalP"/>
    </source>
</evidence>
<dbReference type="InterPro" id="IPR011250">
    <property type="entry name" value="OMP/PagP_B-barrel"/>
</dbReference>
<sequence length="195" mass="22111">MKKFYLLFLVVCGFAANAQVTFNPGLRAGANFSHYSGSTDNFFFWDNWYSSPTPTSFKSRTDFYVGFQGNIRFTKYYGLQPEIVYSRQGSKVESEGKNGEIKVSYLSLQMVNKFYMDKFNIHAGPTIDFVVDKNTNINDGETDLGFLLGVGYDITENIGIEGRVKRGIIPVFSYDGNHSNVVFQAGVYYTFKLKQ</sequence>
<dbReference type="Pfam" id="PF13568">
    <property type="entry name" value="OMP_b-brl_2"/>
    <property type="match status" value="1"/>
</dbReference>
<keyword evidence="4" id="KW-1185">Reference proteome</keyword>
<feature type="domain" description="Outer membrane protein beta-barrel" evidence="2">
    <location>
        <begin position="18"/>
        <end position="172"/>
    </location>
</feature>
<proteinExistence type="predicted"/>
<evidence type="ECO:0000259" key="2">
    <source>
        <dbReference type="Pfam" id="PF13568"/>
    </source>
</evidence>
<feature type="signal peptide" evidence="1">
    <location>
        <begin position="1"/>
        <end position="18"/>
    </location>
</feature>
<gene>
    <name evidence="3" type="ORF">MTP09_13175</name>
</gene>
<organism evidence="3 4">
    <name type="scientific">Chryseobacterium suipulveris</name>
    <dbReference type="NCBI Taxonomy" id="2929800"/>
    <lineage>
        <taxon>Bacteria</taxon>
        <taxon>Pseudomonadati</taxon>
        <taxon>Bacteroidota</taxon>
        <taxon>Flavobacteriia</taxon>
        <taxon>Flavobacteriales</taxon>
        <taxon>Weeksellaceae</taxon>
        <taxon>Chryseobacterium group</taxon>
        <taxon>Chryseobacterium</taxon>
    </lineage>
</organism>
<dbReference type="Proteomes" id="UP000831460">
    <property type="component" value="Chromosome"/>
</dbReference>
<evidence type="ECO:0000313" key="3">
    <source>
        <dbReference type="EMBL" id="UOE40840.1"/>
    </source>
</evidence>
<dbReference type="EMBL" id="CP094532">
    <property type="protein sequence ID" value="UOE40840.1"/>
    <property type="molecule type" value="Genomic_DNA"/>
</dbReference>
<dbReference type="SUPFAM" id="SSF56925">
    <property type="entry name" value="OMPA-like"/>
    <property type="match status" value="1"/>
</dbReference>
<protein>
    <submittedName>
        <fullName evidence="3">PorT family protein</fullName>
    </submittedName>
</protein>
<feature type="chain" id="PRO_5046093099" evidence="1">
    <location>
        <begin position="19"/>
        <end position="195"/>
    </location>
</feature>